<evidence type="ECO:0000313" key="2">
    <source>
        <dbReference type="EMBL" id="ETW15739.1"/>
    </source>
</evidence>
<organism evidence="2 3">
    <name type="scientific">Plasmodium falciparum Vietnam Oak-Knoll</name>
    <name type="common">FVO</name>
    <dbReference type="NCBI Taxonomy" id="1036723"/>
    <lineage>
        <taxon>Eukaryota</taxon>
        <taxon>Sar</taxon>
        <taxon>Alveolata</taxon>
        <taxon>Apicomplexa</taxon>
        <taxon>Aconoidasida</taxon>
        <taxon>Haemosporida</taxon>
        <taxon>Plasmodiidae</taxon>
        <taxon>Plasmodium</taxon>
        <taxon>Plasmodium (Laverania)</taxon>
    </lineage>
</organism>
<evidence type="ECO:0000256" key="1">
    <source>
        <dbReference type="SAM" id="MobiDB-lite"/>
    </source>
</evidence>
<reference evidence="2 3" key="2">
    <citation type="submission" date="2013-02" db="EMBL/GenBank/DDBJ databases">
        <title>The Genome Sequence of Plasmodium falciparum Vietnam Oak-Knoll (FVO).</title>
        <authorList>
            <consortium name="The Broad Institute Genome Sequencing Platform"/>
            <consortium name="The Broad Institute Genome Sequencing Center for Infectious Disease"/>
            <person name="Neafsey D."/>
            <person name="Cheeseman I."/>
            <person name="Volkman S."/>
            <person name="Adams J."/>
            <person name="Walker B."/>
            <person name="Young S.K."/>
            <person name="Zeng Q."/>
            <person name="Gargeya S."/>
            <person name="Fitzgerald M."/>
            <person name="Haas B."/>
            <person name="Abouelleil A."/>
            <person name="Alvarado L."/>
            <person name="Arachchi H.M."/>
            <person name="Berlin A.M."/>
            <person name="Chapman S.B."/>
            <person name="Dewar J."/>
            <person name="Goldberg J."/>
            <person name="Griggs A."/>
            <person name="Gujja S."/>
            <person name="Hansen M."/>
            <person name="Howarth C."/>
            <person name="Imamovic A."/>
            <person name="Larimer J."/>
            <person name="McCowan C."/>
            <person name="Murphy C."/>
            <person name="Neiman D."/>
            <person name="Pearson M."/>
            <person name="Priest M."/>
            <person name="Roberts A."/>
            <person name="Saif S."/>
            <person name="Shea T."/>
            <person name="Sisk P."/>
            <person name="Sykes S."/>
            <person name="Wortman J."/>
            <person name="Nusbaum C."/>
            <person name="Birren B."/>
        </authorList>
    </citation>
    <scope>NUCLEOTIDE SEQUENCE [LARGE SCALE GENOMIC DNA]</scope>
    <source>
        <strain evidence="3">Vietnam Oak-Knoll (FVO)</strain>
    </source>
</reference>
<dbReference type="AlphaFoldDB" id="A0A024UZU7"/>
<name>A0A024UZU7_PLAFA</name>
<feature type="compositionally biased region" description="Basic and acidic residues" evidence="1">
    <location>
        <begin position="113"/>
        <end position="145"/>
    </location>
</feature>
<accession>A0A024UZU7</accession>
<feature type="region of interest" description="Disordered" evidence="1">
    <location>
        <begin position="112"/>
        <end position="154"/>
    </location>
</feature>
<gene>
    <name evidence="2" type="ORF">PFFVO_05353</name>
</gene>
<sequence>MSNKLKQNNIKSEEKVVDFDVNKLTSKFDMKSYNEDYVITNNILKYHMKSIDICNYEKNRIYDKKELDVYKEKIISKYNVHYYPYELYFNSYKNIYQEEKVLLNVPKVSNKINQKENDNENEKENEKENEDKDENDEKEKHKEDNISNACDEEIALEDDYIFDYNKSDDDLENEDHDENVI</sequence>
<dbReference type="EMBL" id="KI925154">
    <property type="protein sequence ID" value="ETW15739.1"/>
    <property type="molecule type" value="Genomic_DNA"/>
</dbReference>
<reference evidence="2 3" key="1">
    <citation type="submission" date="2013-02" db="EMBL/GenBank/DDBJ databases">
        <title>The Genome Annotation of Plasmodium falciparum Vietnam Oak-Knoll (FVO).</title>
        <authorList>
            <consortium name="The Broad Institute Genome Sequencing Platform"/>
            <consortium name="The Broad Institute Genome Sequencing Center for Infectious Disease"/>
            <person name="Neafsey D."/>
            <person name="Hoffman S."/>
            <person name="Volkman S."/>
            <person name="Rosenthal P."/>
            <person name="Walker B."/>
            <person name="Young S.K."/>
            <person name="Zeng Q."/>
            <person name="Gargeya S."/>
            <person name="Fitzgerald M."/>
            <person name="Haas B."/>
            <person name="Abouelleil A."/>
            <person name="Allen A.W."/>
            <person name="Alvarado L."/>
            <person name="Arachchi H.M."/>
            <person name="Berlin A.M."/>
            <person name="Chapman S.B."/>
            <person name="Gainer-Dewar J."/>
            <person name="Goldberg J."/>
            <person name="Griggs A."/>
            <person name="Gujja S."/>
            <person name="Hansen M."/>
            <person name="Howarth C."/>
            <person name="Imamovic A."/>
            <person name="Ireland A."/>
            <person name="Larimer J."/>
            <person name="McCowan C."/>
            <person name="Murphy C."/>
            <person name="Pearson M."/>
            <person name="Poon T.W."/>
            <person name="Priest M."/>
            <person name="Roberts A."/>
            <person name="Saif S."/>
            <person name="Shea T."/>
            <person name="Sisk P."/>
            <person name="Sykes S."/>
            <person name="Wortman J."/>
            <person name="Nusbaum C."/>
            <person name="Birren B."/>
        </authorList>
    </citation>
    <scope>NUCLEOTIDE SEQUENCE [LARGE SCALE GENOMIC DNA]</scope>
    <source>
        <strain evidence="3">Vietnam Oak-Knoll (FVO)</strain>
    </source>
</reference>
<proteinExistence type="predicted"/>
<evidence type="ECO:0000313" key="3">
    <source>
        <dbReference type="Proteomes" id="UP000030690"/>
    </source>
</evidence>
<dbReference type="OrthoDB" id="377179at2759"/>
<dbReference type="Proteomes" id="UP000030690">
    <property type="component" value="Unassembled WGS sequence"/>
</dbReference>
<protein>
    <submittedName>
        <fullName evidence="2">Uncharacterized protein</fullName>
    </submittedName>
</protein>